<dbReference type="Pfam" id="PF13361">
    <property type="entry name" value="UvrD_C"/>
    <property type="match status" value="1"/>
</dbReference>
<keyword evidence="4" id="KW-0067">ATP-binding</keyword>
<dbReference type="STRING" id="1125847.NT26_4150"/>
<dbReference type="GO" id="GO:0000724">
    <property type="term" value="P:double-strand break repair via homologous recombination"/>
    <property type="evidence" value="ECO:0007669"/>
    <property type="project" value="TreeGrafter"/>
</dbReference>
<dbReference type="Proteomes" id="UP000010792">
    <property type="component" value="Chromosome"/>
</dbReference>
<feature type="region of interest" description="Disordered" evidence="9">
    <location>
        <begin position="523"/>
        <end position="542"/>
    </location>
</feature>
<gene>
    <name evidence="12" type="ORF">NT26_4150</name>
</gene>
<sequence>MERRFISSSIDQLEETLENAIKAKDKATIVAVAQELTFRRVPRARDLARRILDLRSKPKEPQAGTRLRPSEAAPQAKTQPQRKNGRAPTGEQQKAIDAFLTGGSLRINAYAGTGKTSTLELLAHNTNRRGQYIAFNKSIVLEARERFPATVDCSTTHSLAFRSTPQAYKANIKKMTEKVSSQQLAEILCFKKAWRVDRDHSLQPRSQAFLILETIKRFAQSSDDIITSNHVPQHGSLLTASEDTLKVVADFAQRGAQHVWDRMCNPDDPMPLGHDGYLKLWALSKPQMAADFILLDEAQDTNPVVLEVLRQQSAQLIYVGDRYQQIYEWRGAVNAMEGIDTDHTVRLTQSFRFGPEIAAGASRLLSLLGEQTPLFGNPAKTSRIGPCDPDAVLARTNASVMTALIEALNAGKAPHLVGGPGELMEMLKGVQDLRNGTPSTVPDFFGFENWEQVVAFSRTAEGEHLVTFVNLVESRGERQLMWALNRSVKEEDANIILSTAHKAKGREWENVRLAEDFMKTRPARLNGSATQQAKETRGKEAKERDAELRLFYVALTRAKGSVEVPPPLLESLGLTGTPGKNVPSEPASVTRPHQIPQATKPTTEWCPPTDWKPKTVQPPPPSRPQPSSPQRPAKRGFFSRLFGG</sequence>
<dbReference type="GO" id="GO:0003677">
    <property type="term" value="F:DNA binding"/>
    <property type="evidence" value="ECO:0007669"/>
    <property type="project" value="InterPro"/>
</dbReference>
<dbReference type="InterPro" id="IPR027417">
    <property type="entry name" value="P-loop_NTPase"/>
</dbReference>
<comment type="catalytic activity">
    <reaction evidence="8">
        <text>ATP + H2O = ADP + phosphate + H(+)</text>
        <dbReference type="Rhea" id="RHEA:13065"/>
        <dbReference type="ChEBI" id="CHEBI:15377"/>
        <dbReference type="ChEBI" id="CHEBI:15378"/>
        <dbReference type="ChEBI" id="CHEBI:30616"/>
        <dbReference type="ChEBI" id="CHEBI:43474"/>
        <dbReference type="ChEBI" id="CHEBI:456216"/>
        <dbReference type="EC" id="5.6.2.4"/>
    </reaction>
</comment>
<keyword evidence="13" id="KW-1185">Reference proteome</keyword>
<dbReference type="SUPFAM" id="SSF52540">
    <property type="entry name" value="P-loop containing nucleoside triphosphate hydrolases"/>
    <property type="match status" value="1"/>
</dbReference>
<evidence type="ECO:0000256" key="1">
    <source>
        <dbReference type="ARBA" id="ARBA00022741"/>
    </source>
</evidence>
<dbReference type="PANTHER" id="PTHR11070:SF30">
    <property type="entry name" value="F-BOX DNA HELICASE 1"/>
    <property type="match status" value="1"/>
</dbReference>
<comment type="catalytic activity">
    <reaction evidence="6">
        <text>Couples ATP hydrolysis with the unwinding of duplex DNA by translocating in the 3'-5' direction.</text>
        <dbReference type="EC" id="5.6.2.4"/>
    </reaction>
</comment>
<feature type="domain" description="UvrD-like helicase C-terminal" evidence="11">
    <location>
        <begin position="479"/>
        <end position="559"/>
    </location>
</feature>
<proteinExistence type="predicted"/>
<dbReference type="KEGG" id="rht:NT26_4150"/>
<evidence type="ECO:0000256" key="9">
    <source>
        <dbReference type="SAM" id="MobiDB-lite"/>
    </source>
</evidence>
<keyword evidence="3 12" id="KW-0347">Helicase</keyword>
<evidence type="ECO:0000256" key="3">
    <source>
        <dbReference type="ARBA" id="ARBA00022806"/>
    </source>
</evidence>
<dbReference type="PANTHER" id="PTHR11070">
    <property type="entry name" value="UVRD / RECB / PCRA DNA HELICASE FAMILY MEMBER"/>
    <property type="match status" value="1"/>
</dbReference>
<evidence type="ECO:0000256" key="6">
    <source>
        <dbReference type="ARBA" id="ARBA00034617"/>
    </source>
</evidence>
<organism evidence="12 13">
    <name type="scientific">Pseudorhizobium banfieldiae</name>
    <dbReference type="NCBI Taxonomy" id="1125847"/>
    <lineage>
        <taxon>Bacteria</taxon>
        <taxon>Pseudomonadati</taxon>
        <taxon>Pseudomonadota</taxon>
        <taxon>Alphaproteobacteria</taxon>
        <taxon>Hyphomicrobiales</taxon>
        <taxon>Rhizobiaceae</taxon>
        <taxon>Rhizobium/Agrobacterium group</taxon>
        <taxon>Pseudorhizobium</taxon>
    </lineage>
</organism>
<dbReference type="EC" id="5.6.2.4" evidence="7"/>
<dbReference type="OrthoDB" id="9810135at2"/>
<feature type="region of interest" description="Disordered" evidence="9">
    <location>
        <begin position="52"/>
        <end position="91"/>
    </location>
</feature>
<feature type="compositionally biased region" description="Pro residues" evidence="9">
    <location>
        <begin position="616"/>
        <end position="629"/>
    </location>
</feature>
<dbReference type="InterPro" id="IPR000212">
    <property type="entry name" value="DNA_helicase_UvrD/REP"/>
</dbReference>
<evidence type="ECO:0000256" key="5">
    <source>
        <dbReference type="ARBA" id="ARBA00023235"/>
    </source>
</evidence>
<dbReference type="RefSeq" id="WP_052641322.1">
    <property type="nucleotide sequence ID" value="NZ_FO082820.1"/>
</dbReference>
<evidence type="ECO:0000259" key="11">
    <source>
        <dbReference type="Pfam" id="PF13361"/>
    </source>
</evidence>
<dbReference type="GO" id="GO:0005524">
    <property type="term" value="F:ATP binding"/>
    <property type="evidence" value="ECO:0007669"/>
    <property type="project" value="UniProtKB-KW"/>
</dbReference>
<evidence type="ECO:0000256" key="4">
    <source>
        <dbReference type="ARBA" id="ARBA00022840"/>
    </source>
</evidence>
<dbReference type="Pfam" id="PF00580">
    <property type="entry name" value="UvrD-helicase"/>
    <property type="match status" value="1"/>
</dbReference>
<protein>
    <recommendedName>
        <fullName evidence="7">DNA 3'-5' helicase</fullName>
        <ecNumber evidence="7">5.6.2.4</ecNumber>
    </recommendedName>
</protein>
<evidence type="ECO:0000256" key="7">
    <source>
        <dbReference type="ARBA" id="ARBA00034808"/>
    </source>
</evidence>
<reference evidence="12 13" key="1">
    <citation type="journal article" date="2013" name="Genome Biol. Evol.">
        <title>Life in an arsenic-containing gold mine: genome and physiology of the autotrophic arsenite-oxidizing bacterium rhizobium sp. NT-26.</title>
        <authorList>
            <person name="Andres J."/>
            <person name="Arsene-Ploetze F."/>
            <person name="Barbe V."/>
            <person name="Brochier-Armanet C."/>
            <person name="Cleiss-Arnold J."/>
            <person name="Coppee J.Y."/>
            <person name="Dillies M.A."/>
            <person name="Geist"/>
            <person name="L"/>
            <person name="Joublin A."/>
            <person name="Koechler S."/>
            <person name="Lassalle F."/>
            <person name="Marchal M."/>
            <person name="Medigue C."/>
            <person name="Muller D."/>
            <person name="Nesme X."/>
            <person name="Plewniak F."/>
            <person name="Proux C."/>
            <person name="Ramirez-Bahena M.H."/>
            <person name="Schenowitz C."/>
            <person name="Sismeiro O."/>
            <person name="Vallenet D."/>
            <person name="Santini J.M."/>
            <person name="Bertin P.N."/>
        </authorList>
    </citation>
    <scope>NUCLEOTIDE SEQUENCE [LARGE SCALE GENOMIC DNA]</scope>
    <source>
        <strain evidence="12 13">NT-26</strain>
    </source>
</reference>
<dbReference type="GO" id="GO:0016887">
    <property type="term" value="F:ATP hydrolysis activity"/>
    <property type="evidence" value="ECO:0007669"/>
    <property type="project" value="RHEA"/>
</dbReference>
<dbReference type="InterPro" id="IPR014017">
    <property type="entry name" value="DNA_helicase_UvrD-like_C"/>
</dbReference>
<keyword evidence="5" id="KW-0413">Isomerase</keyword>
<evidence type="ECO:0000313" key="13">
    <source>
        <dbReference type="Proteomes" id="UP000010792"/>
    </source>
</evidence>
<evidence type="ECO:0000256" key="8">
    <source>
        <dbReference type="ARBA" id="ARBA00048988"/>
    </source>
</evidence>
<evidence type="ECO:0000259" key="10">
    <source>
        <dbReference type="Pfam" id="PF00580"/>
    </source>
</evidence>
<evidence type="ECO:0000313" key="12">
    <source>
        <dbReference type="EMBL" id="CCF21872.1"/>
    </source>
</evidence>
<dbReference type="GO" id="GO:0043138">
    <property type="term" value="F:3'-5' DNA helicase activity"/>
    <property type="evidence" value="ECO:0007669"/>
    <property type="project" value="UniProtKB-EC"/>
</dbReference>
<dbReference type="AlphaFoldDB" id="L0NNA9"/>
<accession>L0NNA9</accession>
<feature type="domain" description="UvrD-like helicase ATP-binding" evidence="10">
    <location>
        <begin position="91"/>
        <end position="334"/>
    </location>
</feature>
<dbReference type="EMBL" id="FO082820">
    <property type="protein sequence ID" value="CCF21872.1"/>
    <property type="molecule type" value="Genomic_DNA"/>
</dbReference>
<feature type="region of interest" description="Disordered" evidence="9">
    <location>
        <begin position="564"/>
        <end position="644"/>
    </location>
</feature>
<name>L0NNA9_9HYPH</name>
<dbReference type="GO" id="GO:0031297">
    <property type="term" value="P:replication fork processing"/>
    <property type="evidence" value="ECO:0007669"/>
    <property type="project" value="TreeGrafter"/>
</dbReference>
<evidence type="ECO:0000256" key="2">
    <source>
        <dbReference type="ARBA" id="ARBA00022801"/>
    </source>
</evidence>
<keyword evidence="2" id="KW-0378">Hydrolase</keyword>
<keyword evidence="1" id="KW-0547">Nucleotide-binding</keyword>
<dbReference type="InterPro" id="IPR014016">
    <property type="entry name" value="UvrD-like_ATP-bd"/>
</dbReference>
<dbReference type="Gene3D" id="3.40.50.300">
    <property type="entry name" value="P-loop containing nucleotide triphosphate hydrolases"/>
    <property type="match status" value="2"/>
</dbReference>